<dbReference type="KEGG" id="pbi:112542803"/>
<organism evidence="3 4">
    <name type="scientific">Python bivittatus</name>
    <name type="common">Burmese python</name>
    <name type="synonym">Python molurus bivittatus</name>
    <dbReference type="NCBI Taxonomy" id="176946"/>
    <lineage>
        <taxon>Eukaryota</taxon>
        <taxon>Metazoa</taxon>
        <taxon>Chordata</taxon>
        <taxon>Craniata</taxon>
        <taxon>Vertebrata</taxon>
        <taxon>Euteleostomi</taxon>
        <taxon>Lepidosauria</taxon>
        <taxon>Squamata</taxon>
        <taxon>Bifurcata</taxon>
        <taxon>Unidentata</taxon>
        <taxon>Episquamata</taxon>
        <taxon>Toxicofera</taxon>
        <taxon>Serpentes</taxon>
        <taxon>Henophidia</taxon>
        <taxon>Pythonidae</taxon>
        <taxon>Python</taxon>
    </lineage>
</organism>
<dbReference type="OMA" id="TDTAMQF"/>
<accession>A0A9F5JC62</accession>
<evidence type="ECO:0000313" key="4">
    <source>
        <dbReference type="RefSeq" id="XP_025032264.1"/>
    </source>
</evidence>
<gene>
    <name evidence="4" type="primary">PRSS54</name>
</gene>
<dbReference type="InterPro" id="IPR001254">
    <property type="entry name" value="Trypsin_dom"/>
</dbReference>
<evidence type="ECO:0000256" key="1">
    <source>
        <dbReference type="ARBA" id="ARBA00023157"/>
    </source>
</evidence>
<dbReference type="PANTHER" id="PTHR24250">
    <property type="entry name" value="CHYMOTRYPSIN-RELATED"/>
    <property type="match status" value="1"/>
</dbReference>
<sequence length="413" mass="44254">MTDGIKDTERSNRTKSASLPFLCLAQVIKSDRKKLKLADNGKWGKLCLQDQHAGILLLLSVFTLPSSIAAAGCGRQARLAPTNSAQEAATVGGLPWMVSLQDQDSHIAFGSILSKYWILSAASSFHSRTQISALAGASDLEGHRESLVPIQTIIPHKAFDEITLVHNVALLKASTPFRFSETTQPVCFPAPDFPVATLGKCLVAGWLDPRGGNGPPQKLSVEDVDRCPLRRTTSTECCSHRESGSVPGCLGSAGNPVLCEAEGAQVLKGVLSEGGARCYGPFLYSQVIHYSDWIVTTTAKWGAPASPFPGQRYSAFAAPVEEHEGLLFEPFLELRALDASNALENPLSLNLSEKLNESSLGLPEGPAESRVNPPLYYDYYGGELLPPSSAEPGQPQGLRALIGMGFLLRLRAC</sequence>
<reference evidence="4" key="1">
    <citation type="submission" date="2025-08" db="UniProtKB">
        <authorList>
            <consortium name="RefSeq"/>
        </authorList>
    </citation>
    <scope>IDENTIFICATION</scope>
    <source>
        <tissue evidence="4">Liver</tissue>
    </source>
</reference>
<dbReference type="CTD" id="221191"/>
<keyword evidence="1" id="KW-1015">Disulfide bond</keyword>
<dbReference type="Gene3D" id="2.40.10.10">
    <property type="entry name" value="Trypsin-like serine proteases"/>
    <property type="match status" value="1"/>
</dbReference>
<proteinExistence type="predicted"/>
<dbReference type="PANTHER" id="PTHR24250:SF45">
    <property type="entry name" value="INACTIVE SERINE PROTEASE 54"/>
    <property type="match status" value="1"/>
</dbReference>
<evidence type="ECO:0000259" key="2">
    <source>
        <dbReference type="PROSITE" id="PS50240"/>
    </source>
</evidence>
<dbReference type="InterPro" id="IPR009003">
    <property type="entry name" value="Peptidase_S1_PA"/>
</dbReference>
<keyword evidence="4" id="KW-0378">Hydrolase</keyword>
<protein>
    <submittedName>
        <fullName evidence="4">Inactive serine protease 54</fullName>
    </submittedName>
</protein>
<dbReference type="OrthoDB" id="6261922at2759"/>
<dbReference type="GeneID" id="112542803"/>
<dbReference type="InterPro" id="IPR043504">
    <property type="entry name" value="Peptidase_S1_PA_chymotrypsin"/>
</dbReference>
<name>A0A9F5JC62_PYTBI</name>
<dbReference type="GO" id="GO:0004252">
    <property type="term" value="F:serine-type endopeptidase activity"/>
    <property type="evidence" value="ECO:0007669"/>
    <property type="project" value="InterPro"/>
</dbReference>
<keyword evidence="3" id="KW-1185">Reference proteome</keyword>
<dbReference type="RefSeq" id="XP_025032264.1">
    <property type="nucleotide sequence ID" value="XM_025176496.1"/>
</dbReference>
<dbReference type="SMART" id="SM00020">
    <property type="entry name" value="Tryp_SPc"/>
    <property type="match status" value="1"/>
</dbReference>
<dbReference type="PROSITE" id="PS50240">
    <property type="entry name" value="TRYPSIN_DOM"/>
    <property type="match status" value="1"/>
</dbReference>
<dbReference type="GO" id="GO:0006508">
    <property type="term" value="P:proteolysis"/>
    <property type="evidence" value="ECO:0007669"/>
    <property type="project" value="UniProtKB-KW"/>
</dbReference>
<dbReference type="Pfam" id="PF00089">
    <property type="entry name" value="Trypsin"/>
    <property type="match status" value="1"/>
</dbReference>
<dbReference type="AlphaFoldDB" id="A0A9F5JC62"/>
<evidence type="ECO:0000313" key="3">
    <source>
        <dbReference type="Proteomes" id="UP000695026"/>
    </source>
</evidence>
<feature type="domain" description="Peptidase S1" evidence="2">
    <location>
        <begin position="69"/>
        <end position="299"/>
    </location>
</feature>
<dbReference type="SUPFAM" id="SSF50494">
    <property type="entry name" value="Trypsin-like serine proteases"/>
    <property type="match status" value="1"/>
</dbReference>
<keyword evidence="4" id="KW-0645">Protease</keyword>
<dbReference type="Proteomes" id="UP000695026">
    <property type="component" value="Unplaced"/>
</dbReference>